<evidence type="ECO:0000256" key="1">
    <source>
        <dbReference type="ARBA" id="ARBA00001947"/>
    </source>
</evidence>
<evidence type="ECO:0000256" key="3">
    <source>
        <dbReference type="ARBA" id="ARBA00022801"/>
    </source>
</evidence>
<dbReference type="InterPro" id="IPR053138">
    <property type="entry name" value="N-alpha-Ac-DABA_deacetylase"/>
</dbReference>
<evidence type="ECO:0000259" key="5">
    <source>
        <dbReference type="Pfam" id="PF24827"/>
    </source>
</evidence>
<comment type="cofactor">
    <cofactor evidence="1">
        <name>Zn(2+)</name>
        <dbReference type="ChEBI" id="CHEBI:29105"/>
    </cofactor>
</comment>
<dbReference type="SUPFAM" id="SSF53187">
    <property type="entry name" value="Zn-dependent exopeptidases"/>
    <property type="match status" value="1"/>
</dbReference>
<dbReference type="PIRSF" id="PIRSF039012">
    <property type="entry name" value="ASP"/>
    <property type="match status" value="1"/>
</dbReference>
<keyword evidence="4" id="KW-0862">Zinc</keyword>
<proteinExistence type="predicted"/>
<dbReference type="EMBL" id="VITF01000002">
    <property type="protein sequence ID" value="TWA72736.1"/>
    <property type="molecule type" value="Genomic_DNA"/>
</dbReference>
<accession>A0A560BJF7</accession>
<dbReference type="GO" id="GO:0016811">
    <property type="term" value="F:hydrolase activity, acting on carbon-nitrogen (but not peptide) bonds, in linear amides"/>
    <property type="evidence" value="ECO:0007669"/>
    <property type="project" value="InterPro"/>
</dbReference>
<dbReference type="PANTHER" id="PTHR37326:SF1">
    <property type="entry name" value="BLL3975 PROTEIN"/>
    <property type="match status" value="1"/>
</dbReference>
<dbReference type="Gene3D" id="3.40.630.10">
    <property type="entry name" value="Zn peptidases"/>
    <property type="match status" value="1"/>
</dbReference>
<dbReference type="AlphaFoldDB" id="A0A560BJF7"/>
<dbReference type="Pfam" id="PF24827">
    <property type="entry name" value="AstE_AspA_cat"/>
    <property type="match status" value="1"/>
</dbReference>
<evidence type="ECO:0000256" key="2">
    <source>
        <dbReference type="ARBA" id="ARBA00022723"/>
    </source>
</evidence>
<feature type="domain" description="Succinylglutamate desuccinylase/Aspartoacylase catalytic" evidence="5">
    <location>
        <begin position="47"/>
        <end position="232"/>
    </location>
</feature>
<dbReference type="InterPro" id="IPR043795">
    <property type="entry name" value="N-alpha-Ac-DABA-like"/>
</dbReference>
<evidence type="ECO:0000313" key="6">
    <source>
        <dbReference type="EMBL" id="TWA72736.1"/>
    </source>
</evidence>
<dbReference type="RefSeq" id="WP_145673733.1">
    <property type="nucleotide sequence ID" value="NZ_VITF01000002.1"/>
</dbReference>
<dbReference type="GO" id="GO:0046872">
    <property type="term" value="F:metal ion binding"/>
    <property type="evidence" value="ECO:0007669"/>
    <property type="project" value="UniProtKB-KW"/>
</dbReference>
<gene>
    <name evidence="6" type="ORF">FBZ82_102336</name>
</gene>
<protein>
    <recommendedName>
        <fullName evidence="5">Succinylglutamate desuccinylase/Aspartoacylase catalytic domain-containing protein</fullName>
    </recommendedName>
</protein>
<reference evidence="6 7" key="1">
    <citation type="submission" date="2019-06" db="EMBL/GenBank/DDBJ databases">
        <title>Genomic Encyclopedia of Type Strains, Phase IV (KMG-V): Genome sequencing to study the core and pangenomes of soil and plant-associated prokaryotes.</title>
        <authorList>
            <person name="Whitman W."/>
        </authorList>
    </citation>
    <scope>NUCLEOTIDE SEQUENCE [LARGE SCALE GENOMIC DNA]</scope>
    <source>
        <strain evidence="6 7">BR 11796</strain>
    </source>
</reference>
<keyword evidence="3" id="KW-0378">Hydrolase</keyword>
<dbReference type="PANTHER" id="PTHR37326">
    <property type="entry name" value="BLL3975 PROTEIN"/>
    <property type="match status" value="1"/>
</dbReference>
<name>A0A560BJF7_AZOBR</name>
<organism evidence="6 7">
    <name type="scientific">Azospirillum brasilense</name>
    <dbReference type="NCBI Taxonomy" id="192"/>
    <lineage>
        <taxon>Bacteria</taxon>
        <taxon>Pseudomonadati</taxon>
        <taxon>Pseudomonadota</taxon>
        <taxon>Alphaproteobacteria</taxon>
        <taxon>Rhodospirillales</taxon>
        <taxon>Azospirillaceae</taxon>
        <taxon>Azospirillum</taxon>
    </lineage>
</organism>
<keyword evidence="2" id="KW-0479">Metal-binding</keyword>
<dbReference type="GO" id="GO:0016788">
    <property type="term" value="F:hydrolase activity, acting on ester bonds"/>
    <property type="evidence" value="ECO:0007669"/>
    <property type="project" value="InterPro"/>
</dbReference>
<sequence>MHTGLYHALDFAADGKSLDFLSIPFSVDRSPYYQVKVPVCRVRNGTGPRVLLMAGNHGDEYEGELLLGRLFRRLDPARIRGEVTILPATNAPAVMAARRRSPLDDGNLNRAFPGDPAGTPTFRLAHFLEHELFPRHDVVFDIHSGGTSMAHLPCALIERQGTPDRLARALELMRALDMPYGFVAENGAAAPTSMAAAARAGVIGISGEFGGGGTVTPDTIAYTARAIDNLLIAVGLTDAPVLSGPMPVAAPAAAPAATPMQLLQLDSHRQAIYALRRGWFEPAVDVGARVAAGDLAGWFHDLTRLDQPEEELRFEEAGIVISRRLHSDSEAGDCLIQVARPVEEAGILGRAA</sequence>
<comment type="caution">
    <text evidence="6">The sequence shown here is derived from an EMBL/GenBank/DDBJ whole genome shotgun (WGS) entry which is preliminary data.</text>
</comment>
<dbReference type="InterPro" id="IPR055438">
    <property type="entry name" value="AstE_AspA_cat"/>
</dbReference>
<evidence type="ECO:0000313" key="7">
    <source>
        <dbReference type="Proteomes" id="UP000316083"/>
    </source>
</evidence>
<evidence type="ECO:0000256" key="4">
    <source>
        <dbReference type="ARBA" id="ARBA00022833"/>
    </source>
</evidence>
<dbReference type="Proteomes" id="UP000316083">
    <property type="component" value="Unassembled WGS sequence"/>
</dbReference>